<dbReference type="AlphaFoldDB" id="A0A2I0B8R6"/>
<feature type="region of interest" description="Disordered" evidence="1">
    <location>
        <begin position="37"/>
        <end position="61"/>
    </location>
</feature>
<dbReference type="Proteomes" id="UP000236161">
    <property type="component" value="Unassembled WGS sequence"/>
</dbReference>
<dbReference type="PANTHER" id="PTHR34568:SF4">
    <property type="entry name" value="OS02G0638000 PROTEIN"/>
    <property type="match status" value="1"/>
</dbReference>
<dbReference type="InterPro" id="IPR058941">
    <property type="entry name" value="HTH_AT3G52170-like"/>
</dbReference>
<evidence type="ECO:0000313" key="3">
    <source>
        <dbReference type="EMBL" id="PKA64141.1"/>
    </source>
</evidence>
<accession>A0A2I0B8R6</accession>
<dbReference type="OrthoDB" id="1930826at2759"/>
<reference evidence="3 4" key="1">
    <citation type="journal article" date="2017" name="Nature">
        <title>The Apostasia genome and the evolution of orchids.</title>
        <authorList>
            <person name="Zhang G.Q."/>
            <person name="Liu K.W."/>
            <person name="Li Z."/>
            <person name="Lohaus R."/>
            <person name="Hsiao Y.Y."/>
            <person name="Niu S.C."/>
            <person name="Wang J.Y."/>
            <person name="Lin Y.C."/>
            <person name="Xu Q."/>
            <person name="Chen L.J."/>
            <person name="Yoshida K."/>
            <person name="Fujiwara S."/>
            <person name="Wang Z.W."/>
            <person name="Zhang Y.Q."/>
            <person name="Mitsuda N."/>
            <person name="Wang M."/>
            <person name="Liu G.H."/>
            <person name="Pecoraro L."/>
            <person name="Huang H.X."/>
            <person name="Xiao X.J."/>
            <person name="Lin M."/>
            <person name="Wu X.Y."/>
            <person name="Wu W.L."/>
            <person name="Chen Y.Y."/>
            <person name="Chang S.B."/>
            <person name="Sakamoto S."/>
            <person name="Ohme-Takagi M."/>
            <person name="Yagi M."/>
            <person name="Zeng S.J."/>
            <person name="Shen C.Y."/>
            <person name="Yeh C.M."/>
            <person name="Luo Y.B."/>
            <person name="Tsai W.C."/>
            <person name="Van de Peer Y."/>
            <person name="Liu Z.J."/>
        </authorList>
    </citation>
    <scope>NUCLEOTIDE SEQUENCE [LARGE SCALE GENOMIC DNA]</scope>
    <source>
        <strain evidence="4">cv. Shenzhen</strain>
        <tissue evidence="3">Stem</tissue>
    </source>
</reference>
<sequence>MQLAARRLAFSSSRCSRKEFCDKTNAAFQSNIQRHWRSSSAAVSPDSFKQQRGQKKLSKEERRAMVEGFVEKYRASNAGKFPSVSCAQKQVGGSYYIIREIVQELEYNHKRAPLETEKEFKLGREEIIKCKKSTLSGEPIISVESRQNSIKEYANQSAQIAEHSNGKFVEGTGASSRISVAYSDNKMDTRAHKQVTTKKVTAGSVEDRHLTFNRVQTQAHIKKPSHTEEAATSASLLLEAEERSMHLSPVETKNCVKDANSATPSQDSHSPEQMQTSTQEALRSEALIPGQEELVERGAPRASSFWGNLKSFAYGIISIWK</sequence>
<dbReference type="Pfam" id="PF25896">
    <property type="entry name" value="HTH_AT3G52170"/>
    <property type="match status" value="1"/>
</dbReference>
<feature type="domain" description="AT3G52170-like helix-turn-helix" evidence="2">
    <location>
        <begin position="58"/>
        <end position="107"/>
    </location>
</feature>
<dbReference type="InterPro" id="IPR058942">
    <property type="entry name" value="AT3G52170-like"/>
</dbReference>
<evidence type="ECO:0000259" key="2">
    <source>
        <dbReference type="Pfam" id="PF25896"/>
    </source>
</evidence>
<dbReference type="PANTHER" id="PTHR34568">
    <property type="entry name" value="RRM DOMAIN-CONTAINING PROTEIN"/>
    <property type="match status" value="1"/>
</dbReference>
<name>A0A2I0B8R6_9ASPA</name>
<dbReference type="EMBL" id="KZ451906">
    <property type="protein sequence ID" value="PKA64141.1"/>
    <property type="molecule type" value="Genomic_DNA"/>
</dbReference>
<evidence type="ECO:0000256" key="1">
    <source>
        <dbReference type="SAM" id="MobiDB-lite"/>
    </source>
</evidence>
<proteinExistence type="predicted"/>
<protein>
    <recommendedName>
        <fullName evidence="2">AT3G52170-like helix-turn-helix domain-containing protein</fullName>
    </recommendedName>
</protein>
<keyword evidence="4" id="KW-1185">Reference proteome</keyword>
<gene>
    <name evidence="3" type="ORF">AXF42_Ash005153</name>
</gene>
<feature type="region of interest" description="Disordered" evidence="1">
    <location>
        <begin position="257"/>
        <end position="280"/>
    </location>
</feature>
<feature type="compositionally biased region" description="Polar residues" evidence="1">
    <location>
        <begin position="37"/>
        <end position="51"/>
    </location>
</feature>
<dbReference type="STRING" id="1088818.A0A2I0B8R6"/>
<evidence type="ECO:0000313" key="4">
    <source>
        <dbReference type="Proteomes" id="UP000236161"/>
    </source>
</evidence>
<feature type="compositionally biased region" description="Polar residues" evidence="1">
    <location>
        <begin position="260"/>
        <end position="280"/>
    </location>
</feature>
<organism evidence="3 4">
    <name type="scientific">Apostasia shenzhenica</name>
    <dbReference type="NCBI Taxonomy" id="1088818"/>
    <lineage>
        <taxon>Eukaryota</taxon>
        <taxon>Viridiplantae</taxon>
        <taxon>Streptophyta</taxon>
        <taxon>Embryophyta</taxon>
        <taxon>Tracheophyta</taxon>
        <taxon>Spermatophyta</taxon>
        <taxon>Magnoliopsida</taxon>
        <taxon>Liliopsida</taxon>
        <taxon>Asparagales</taxon>
        <taxon>Orchidaceae</taxon>
        <taxon>Apostasioideae</taxon>
        <taxon>Apostasia</taxon>
    </lineage>
</organism>